<protein>
    <submittedName>
        <fullName evidence="1">Uncharacterized protein</fullName>
    </submittedName>
</protein>
<dbReference type="PANTHER" id="PTHR12517:SF0">
    <property type="entry name" value="INTERMEMBRANE LIPID TRANSFER PROTEIN VPS13B"/>
    <property type="match status" value="1"/>
</dbReference>
<dbReference type="EMBL" id="JAPTMU010000077">
    <property type="protein sequence ID" value="KAJ4922301.1"/>
    <property type="molecule type" value="Genomic_DNA"/>
</dbReference>
<evidence type="ECO:0000313" key="2">
    <source>
        <dbReference type="Proteomes" id="UP001219934"/>
    </source>
</evidence>
<name>A0AAD6F5Q1_9TELE</name>
<evidence type="ECO:0000313" key="1">
    <source>
        <dbReference type="EMBL" id="KAJ4922301.1"/>
    </source>
</evidence>
<dbReference type="AlphaFoldDB" id="A0AAD6F5Q1"/>
<gene>
    <name evidence="1" type="ORF">JOQ06_021391</name>
</gene>
<proteinExistence type="predicted"/>
<dbReference type="PANTHER" id="PTHR12517">
    <property type="entry name" value="VACUOLAR PROTEIN SORTING-ASSOCIATED PROTEIN 13B"/>
    <property type="match status" value="1"/>
</dbReference>
<organism evidence="1 2">
    <name type="scientific">Pogonophryne albipinna</name>
    <dbReference type="NCBI Taxonomy" id="1090488"/>
    <lineage>
        <taxon>Eukaryota</taxon>
        <taxon>Metazoa</taxon>
        <taxon>Chordata</taxon>
        <taxon>Craniata</taxon>
        <taxon>Vertebrata</taxon>
        <taxon>Euteleostomi</taxon>
        <taxon>Actinopterygii</taxon>
        <taxon>Neopterygii</taxon>
        <taxon>Teleostei</taxon>
        <taxon>Neoteleostei</taxon>
        <taxon>Acanthomorphata</taxon>
        <taxon>Eupercaria</taxon>
        <taxon>Perciformes</taxon>
        <taxon>Notothenioidei</taxon>
        <taxon>Pogonophryne</taxon>
    </lineage>
</organism>
<keyword evidence="2" id="KW-1185">Reference proteome</keyword>
<dbReference type="Proteomes" id="UP001219934">
    <property type="component" value="Unassembled WGS sequence"/>
</dbReference>
<sequence>MHVNNSFCLKKAAPVMSSSSPPCDLTALRSTGLTQIPLCRCGVKSPGPSPTLEGSVQNLELKFCSRATVKCASGTMGAVKVCARTPGSGEGVKEKLVPLVQGPSDTKELHMSRWLNEIRKPESLLAPDLLVFSVQVPQQGGDCRNSACVFWKSEITIAH</sequence>
<accession>A0AAD6F5Q1</accession>
<reference evidence="1" key="1">
    <citation type="submission" date="2022-11" db="EMBL/GenBank/DDBJ databases">
        <title>Chromosome-level genome of Pogonophryne albipinna.</title>
        <authorList>
            <person name="Jo E."/>
        </authorList>
    </citation>
    <scope>NUCLEOTIDE SEQUENCE</scope>
    <source>
        <strain evidence="1">SGF0006</strain>
        <tissue evidence="1">Muscle</tissue>
    </source>
</reference>
<comment type="caution">
    <text evidence="1">The sequence shown here is derived from an EMBL/GenBank/DDBJ whole genome shotgun (WGS) entry which is preliminary data.</text>
</comment>
<dbReference type="InterPro" id="IPR039782">
    <property type="entry name" value="VPS13B"/>
</dbReference>